<reference evidence="1" key="2">
    <citation type="submission" date="2023-05" db="EMBL/GenBank/DDBJ databases">
        <authorList>
            <consortium name="Lawrence Berkeley National Laboratory"/>
            <person name="Steindorff A."/>
            <person name="Hensen N."/>
            <person name="Bonometti L."/>
            <person name="Westerberg I."/>
            <person name="Brannstrom I.O."/>
            <person name="Guillou S."/>
            <person name="Cros-Aarteil S."/>
            <person name="Calhoun S."/>
            <person name="Haridas S."/>
            <person name="Kuo A."/>
            <person name="Mondo S."/>
            <person name="Pangilinan J."/>
            <person name="Riley R."/>
            <person name="Labutti K."/>
            <person name="Andreopoulos B."/>
            <person name="Lipzen A."/>
            <person name="Chen C."/>
            <person name="Yanf M."/>
            <person name="Daum C."/>
            <person name="Ng V."/>
            <person name="Clum A."/>
            <person name="Ohm R."/>
            <person name="Martin F."/>
            <person name="Silar P."/>
            <person name="Natvig D."/>
            <person name="Lalanne C."/>
            <person name="Gautier V."/>
            <person name="Ament-Velasquez S.L."/>
            <person name="Kruys A."/>
            <person name="Hutchinson M.I."/>
            <person name="Powell A.J."/>
            <person name="Barry K."/>
            <person name="Miller A.N."/>
            <person name="Grigoriev I.V."/>
            <person name="Debuchy R."/>
            <person name="Gladieux P."/>
            <person name="Thoren M.H."/>
            <person name="Johannesson H."/>
        </authorList>
    </citation>
    <scope>NUCLEOTIDE SEQUENCE</scope>
    <source>
        <strain evidence="1">PSN293</strain>
    </source>
</reference>
<dbReference type="EMBL" id="MU858058">
    <property type="protein sequence ID" value="KAK4217681.1"/>
    <property type="molecule type" value="Genomic_DNA"/>
</dbReference>
<keyword evidence="2" id="KW-1185">Reference proteome</keyword>
<dbReference type="AlphaFoldDB" id="A0AAN6YGL6"/>
<reference evidence="1" key="1">
    <citation type="journal article" date="2023" name="Mol. Phylogenet. Evol.">
        <title>Genome-scale phylogeny and comparative genomics of the fungal order Sordariales.</title>
        <authorList>
            <person name="Hensen N."/>
            <person name="Bonometti L."/>
            <person name="Westerberg I."/>
            <person name="Brannstrom I.O."/>
            <person name="Guillou S."/>
            <person name="Cros-Aarteil S."/>
            <person name="Calhoun S."/>
            <person name="Haridas S."/>
            <person name="Kuo A."/>
            <person name="Mondo S."/>
            <person name="Pangilinan J."/>
            <person name="Riley R."/>
            <person name="LaButti K."/>
            <person name="Andreopoulos B."/>
            <person name="Lipzen A."/>
            <person name="Chen C."/>
            <person name="Yan M."/>
            <person name="Daum C."/>
            <person name="Ng V."/>
            <person name="Clum A."/>
            <person name="Steindorff A."/>
            <person name="Ohm R.A."/>
            <person name="Martin F."/>
            <person name="Silar P."/>
            <person name="Natvig D.O."/>
            <person name="Lalanne C."/>
            <person name="Gautier V."/>
            <person name="Ament-Velasquez S.L."/>
            <person name="Kruys A."/>
            <person name="Hutchinson M.I."/>
            <person name="Powell A.J."/>
            <person name="Barry K."/>
            <person name="Miller A.N."/>
            <person name="Grigoriev I.V."/>
            <person name="Debuchy R."/>
            <person name="Gladieux P."/>
            <person name="Hiltunen Thoren M."/>
            <person name="Johannesson H."/>
        </authorList>
    </citation>
    <scope>NUCLEOTIDE SEQUENCE</scope>
    <source>
        <strain evidence="1">PSN293</strain>
    </source>
</reference>
<proteinExistence type="predicted"/>
<sequence>MSATLSRLQQRQRPFLRLTFTTLTGVILLLSLIIAPVLSAPIDKHQRRIPLPMPIRLDDAVEAVPQHHPRIPIPMPIRLDDAVEAVPRHAEENEGAESRYGFREHYATRSAVERVDHWDLR</sequence>
<protein>
    <submittedName>
        <fullName evidence="1">Uncharacterized protein</fullName>
    </submittedName>
</protein>
<comment type="caution">
    <text evidence="1">The sequence shown here is derived from an EMBL/GenBank/DDBJ whole genome shotgun (WGS) entry which is preliminary data.</text>
</comment>
<gene>
    <name evidence="1" type="ORF">QBC37DRAFT_396540</name>
</gene>
<name>A0AAN6YGL6_9PEZI</name>
<evidence type="ECO:0000313" key="1">
    <source>
        <dbReference type="EMBL" id="KAK4217681.1"/>
    </source>
</evidence>
<dbReference type="Proteomes" id="UP001301769">
    <property type="component" value="Unassembled WGS sequence"/>
</dbReference>
<organism evidence="1 2">
    <name type="scientific">Rhypophila decipiens</name>
    <dbReference type="NCBI Taxonomy" id="261697"/>
    <lineage>
        <taxon>Eukaryota</taxon>
        <taxon>Fungi</taxon>
        <taxon>Dikarya</taxon>
        <taxon>Ascomycota</taxon>
        <taxon>Pezizomycotina</taxon>
        <taxon>Sordariomycetes</taxon>
        <taxon>Sordariomycetidae</taxon>
        <taxon>Sordariales</taxon>
        <taxon>Naviculisporaceae</taxon>
        <taxon>Rhypophila</taxon>
    </lineage>
</organism>
<accession>A0AAN6YGL6</accession>
<evidence type="ECO:0000313" key="2">
    <source>
        <dbReference type="Proteomes" id="UP001301769"/>
    </source>
</evidence>